<dbReference type="EMBL" id="NJHN03000004">
    <property type="protein sequence ID" value="KAH9427016.1"/>
    <property type="molecule type" value="Genomic_DNA"/>
</dbReference>
<dbReference type="PROSITE" id="PS50878">
    <property type="entry name" value="RT_POL"/>
    <property type="match status" value="1"/>
</dbReference>
<feature type="non-terminal residue" evidence="2">
    <location>
        <position position="762"/>
    </location>
</feature>
<dbReference type="SUPFAM" id="SSF56672">
    <property type="entry name" value="DNA/RNA polymerases"/>
    <property type="match status" value="1"/>
</dbReference>
<dbReference type="PANTHER" id="PTHR19446">
    <property type="entry name" value="REVERSE TRANSCRIPTASES"/>
    <property type="match status" value="1"/>
</dbReference>
<feature type="domain" description="Reverse transcriptase" evidence="1">
    <location>
        <begin position="548"/>
        <end position="762"/>
    </location>
</feature>
<name>A0ABQ8JXN8_DERPT</name>
<dbReference type="CDD" id="cd01650">
    <property type="entry name" value="RT_nLTR_like"/>
    <property type="match status" value="1"/>
</dbReference>
<evidence type="ECO:0000313" key="2">
    <source>
        <dbReference type="EMBL" id="KAH9427016.1"/>
    </source>
</evidence>
<keyword evidence="3" id="KW-1185">Reference proteome</keyword>
<dbReference type="InterPro" id="IPR000477">
    <property type="entry name" value="RT_dom"/>
</dbReference>
<sequence length="762" mass="87779">CADCGTEGNHTCSKVHKCHNCVTYFKDNVQQSLLCHKPNHADCPLYQRQIDRVLQITAFKHVDLPVYSSVSSSPITDMINLRKSPTAHNELRYSIMQDSIDILALQEPFVFNNRVPFSLSSRVFHSHPFNDTIYSAIVVINNSLIIQHLHDFTNFFASSILIQTRSKYLVFVNVYIHPGTFCDTHCNFFDSLLSSYPNYPIILCGDFNARNPYWYDSVTNSNGYRLKNVIDSHNLIILNNKSKTCRQASIIDLTITNSMAYSYIYNWHVTRFTELSDHETIKFDIVSSHDNFENHHIKSTWKFIEENMECYNNNIDQHSISELNQFINDCSNHSDLNVATNKLAKIYIEAAYKSFNVRKPSNYPKKFTWWTKSLDNQKRYFQYIKNLYYRNNSQISYDFYKNVRNNYVRCIRKAKQDSFRSFLEEADSVNHFGNTFKLLKLLISKPNNRIPMIDCLPAIDKQQKMNHILNQMFPDDDSSSDNQVAASIRHHHLALNNSSDVLISVDEIILIIKNLNVKKAPGLDYVSNRMIKSSCDLLAPSICALFNKCLGLHYFPYDWKCAGVRIIPKPNKNDYDDTKSYRPISLISNLAKIFEKILKIKIYDQFCHLLNPNQHGFVKNKSTSSALSSITSTALLYKSTMKTAIIALDITQKKSYLSERSIIFNYGNYSASKSLSCGCPQGGALSPLLWIILLNDLLCKYDIVDSKLIAFADDLTIVCWATNTRLLNSKIIECLNFIEDWCTSRKLVINHIIRGVFLLKKG</sequence>
<dbReference type="InterPro" id="IPR005135">
    <property type="entry name" value="Endo/exonuclease/phosphatase"/>
</dbReference>
<evidence type="ECO:0000313" key="3">
    <source>
        <dbReference type="Proteomes" id="UP000887458"/>
    </source>
</evidence>
<feature type="non-terminal residue" evidence="2">
    <location>
        <position position="1"/>
    </location>
</feature>
<evidence type="ECO:0000259" key="1">
    <source>
        <dbReference type="PROSITE" id="PS50878"/>
    </source>
</evidence>
<dbReference type="Pfam" id="PF14529">
    <property type="entry name" value="Exo_endo_phos_2"/>
    <property type="match status" value="1"/>
</dbReference>
<dbReference type="Proteomes" id="UP000887458">
    <property type="component" value="Unassembled WGS sequence"/>
</dbReference>
<protein>
    <recommendedName>
        <fullName evidence="1">Reverse transcriptase domain-containing protein</fullName>
    </recommendedName>
</protein>
<proteinExistence type="predicted"/>
<dbReference type="InterPro" id="IPR043502">
    <property type="entry name" value="DNA/RNA_pol_sf"/>
</dbReference>
<gene>
    <name evidence="2" type="ORF">DERP_015344</name>
</gene>
<dbReference type="InterPro" id="IPR036691">
    <property type="entry name" value="Endo/exonu/phosph_ase_sf"/>
</dbReference>
<reference evidence="2 3" key="1">
    <citation type="journal article" date="2018" name="J. Allergy Clin. Immunol.">
        <title>High-quality assembly of Dermatophagoides pteronyssinus genome and transcriptome reveals a wide range of novel allergens.</title>
        <authorList>
            <person name="Liu X.Y."/>
            <person name="Yang K.Y."/>
            <person name="Wang M.Q."/>
            <person name="Kwok J.S."/>
            <person name="Zeng X."/>
            <person name="Yang Z."/>
            <person name="Xiao X.J."/>
            <person name="Lau C.P."/>
            <person name="Li Y."/>
            <person name="Huang Z.M."/>
            <person name="Ba J.G."/>
            <person name="Yim A.K."/>
            <person name="Ouyang C.Y."/>
            <person name="Ngai S.M."/>
            <person name="Chan T.F."/>
            <person name="Leung E.L."/>
            <person name="Liu L."/>
            <person name="Liu Z.G."/>
            <person name="Tsui S.K."/>
        </authorList>
    </citation>
    <scope>NUCLEOTIDE SEQUENCE [LARGE SCALE GENOMIC DNA]</scope>
    <source>
        <strain evidence="2">Derp</strain>
    </source>
</reference>
<organism evidence="2 3">
    <name type="scientific">Dermatophagoides pteronyssinus</name>
    <name type="common">European house dust mite</name>
    <dbReference type="NCBI Taxonomy" id="6956"/>
    <lineage>
        <taxon>Eukaryota</taxon>
        <taxon>Metazoa</taxon>
        <taxon>Ecdysozoa</taxon>
        <taxon>Arthropoda</taxon>
        <taxon>Chelicerata</taxon>
        <taxon>Arachnida</taxon>
        <taxon>Acari</taxon>
        <taxon>Acariformes</taxon>
        <taxon>Sarcoptiformes</taxon>
        <taxon>Astigmata</taxon>
        <taxon>Psoroptidia</taxon>
        <taxon>Analgoidea</taxon>
        <taxon>Pyroglyphidae</taxon>
        <taxon>Dermatophagoidinae</taxon>
        <taxon>Dermatophagoides</taxon>
    </lineage>
</organism>
<reference evidence="2 3" key="2">
    <citation type="journal article" date="2022" name="Mol. Biol. Evol.">
        <title>Comparative Genomics Reveals Insights into the Divergent Evolution of Astigmatic Mites and Household Pest Adaptations.</title>
        <authorList>
            <person name="Xiong Q."/>
            <person name="Wan A.T."/>
            <person name="Liu X."/>
            <person name="Fung C.S."/>
            <person name="Xiao X."/>
            <person name="Malainual N."/>
            <person name="Hou J."/>
            <person name="Wang L."/>
            <person name="Wang M."/>
            <person name="Yang K.Y."/>
            <person name="Cui Y."/>
            <person name="Leung E.L."/>
            <person name="Nong W."/>
            <person name="Shin S.K."/>
            <person name="Au S.W."/>
            <person name="Jeong K.Y."/>
            <person name="Chew F.T."/>
            <person name="Hui J.H."/>
            <person name="Leung T.F."/>
            <person name="Tungtrongchitr A."/>
            <person name="Zhong N."/>
            <person name="Liu Z."/>
            <person name="Tsui S.K."/>
        </authorList>
    </citation>
    <scope>NUCLEOTIDE SEQUENCE [LARGE SCALE GENOMIC DNA]</scope>
    <source>
        <strain evidence="2">Derp</strain>
    </source>
</reference>
<accession>A0ABQ8JXN8</accession>
<dbReference type="Gene3D" id="3.60.10.10">
    <property type="entry name" value="Endonuclease/exonuclease/phosphatase"/>
    <property type="match status" value="1"/>
</dbReference>
<comment type="caution">
    <text evidence="2">The sequence shown here is derived from an EMBL/GenBank/DDBJ whole genome shotgun (WGS) entry which is preliminary data.</text>
</comment>
<dbReference type="Pfam" id="PF00078">
    <property type="entry name" value="RVT_1"/>
    <property type="match status" value="1"/>
</dbReference>
<dbReference type="SUPFAM" id="SSF56219">
    <property type="entry name" value="DNase I-like"/>
    <property type="match status" value="1"/>
</dbReference>